<keyword evidence="9" id="KW-0486">Methionine biosynthesis</keyword>
<dbReference type="Proteomes" id="UP001199355">
    <property type="component" value="Unassembled WGS sequence"/>
</dbReference>
<evidence type="ECO:0000256" key="10">
    <source>
        <dbReference type="ARBA" id="ARBA00034478"/>
    </source>
</evidence>
<comment type="pathway">
    <text evidence="2 12">One-carbon metabolism; tetrahydrofolate interconversion.</text>
</comment>
<evidence type="ECO:0000256" key="9">
    <source>
        <dbReference type="ARBA" id="ARBA00023167"/>
    </source>
</evidence>
<accession>A0AAE3ARU0</accession>
<dbReference type="Pfam" id="PF02219">
    <property type="entry name" value="MTHFR"/>
    <property type="match status" value="1"/>
</dbReference>
<dbReference type="EMBL" id="JAJEQF010000004">
    <property type="protein sequence ID" value="MCC2166648.1"/>
    <property type="molecule type" value="Genomic_DNA"/>
</dbReference>
<dbReference type="PANTHER" id="PTHR45754:SF3">
    <property type="entry name" value="METHYLENETETRAHYDROFOLATE REDUCTASE (NADPH)"/>
    <property type="match status" value="1"/>
</dbReference>
<dbReference type="GO" id="GO:0071949">
    <property type="term" value="F:FAD binding"/>
    <property type="evidence" value="ECO:0007669"/>
    <property type="project" value="TreeGrafter"/>
</dbReference>
<keyword evidence="5 12" id="KW-0285">Flavoprotein</keyword>
<name>A0AAE3ARU0_9FIRM</name>
<gene>
    <name evidence="13" type="primary">metF</name>
    <name evidence="13" type="ORF">LKD45_02845</name>
</gene>
<dbReference type="GO" id="GO:0106312">
    <property type="term" value="F:methylenetetrahydrofolate reductase (NADH) activity"/>
    <property type="evidence" value="ECO:0007669"/>
    <property type="project" value="UniProtKB-EC"/>
</dbReference>
<evidence type="ECO:0000256" key="4">
    <source>
        <dbReference type="ARBA" id="ARBA00022605"/>
    </source>
</evidence>
<dbReference type="InterPro" id="IPR029041">
    <property type="entry name" value="FAD-linked_oxidoreductase-like"/>
</dbReference>
<comment type="catalytic activity">
    <reaction evidence="11">
        <text>(6S)-5-methyl-5,6,7,8-tetrahydrofolate + NAD(+) = (6R)-5,10-methylene-5,6,7,8-tetrahydrofolate + NADH + H(+)</text>
        <dbReference type="Rhea" id="RHEA:19821"/>
        <dbReference type="ChEBI" id="CHEBI:15378"/>
        <dbReference type="ChEBI" id="CHEBI:15636"/>
        <dbReference type="ChEBI" id="CHEBI:18608"/>
        <dbReference type="ChEBI" id="CHEBI:57540"/>
        <dbReference type="ChEBI" id="CHEBI:57945"/>
        <dbReference type="EC" id="1.5.1.54"/>
    </reaction>
    <physiologicalReaction direction="right-to-left" evidence="11">
        <dbReference type="Rhea" id="RHEA:19823"/>
    </physiologicalReaction>
</comment>
<dbReference type="NCBIfam" id="TIGR00676">
    <property type="entry name" value="fadh2"/>
    <property type="match status" value="1"/>
</dbReference>
<keyword evidence="6 12" id="KW-0274">FAD</keyword>
<dbReference type="InterPro" id="IPR004620">
    <property type="entry name" value="MTHF_reductase_bac"/>
</dbReference>
<evidence type="ECO:0000256" key="6">
    <source>
        <dbReference type="ARBA" id="ARBA00022827"/>
    </source>
</evidence>
<evidence type="ECO:0000313" key="14">
    <source>
        <dbReference type="Proteomes" id="UP001199355"/>
    </source>
</evidence>
<evidence type="ECO:0000256" key="2">
    <source>
        <dbReference type="ARBA" id="ARBA00004777"/>
    </source>
</evidence>
<protein>
    <recommendedName>
        <fullName evidence="12">Methylenetetrahydrofolate reductase</fullName>
        <ecNumber evidence="12">1.5.1.54</ecNumber>
    </recommendedName>
</protein>
<organism evidence="13 14">
    <name type="scientific">Gallintestinimicrobium propionicum</name>
    <dbReference type="NCBI Taxonomy" id="2981770"/>
    <lineage>
        <taxon>Bacteria</taxon>
        <taxon>Bacillati</taxon>
        <taxon>Bacillota</taxon>
        <taxon>Clostridia</taxon>
        <taxon>Lachnospirales</taxon>
        <taxon>Lachnospiraceae</taxon>
        <taxon>Gallintestinimicrobium</taxon>
    </lineage>
</organism>
<comment type="pathway">
    <text evidence="10">Amino-acid biosynthesis; L-methionine biosynthesis via de novo pathway.</text>
</comment>
<dbReference type="SUPFAM" id="SSF51730">
    <property type="entry name" value="FAD-linked oxidoreductase"/>
    <property type="match status" value="1"/>
</dbReference>
<comment type="cofactor">
    <cofactor evidence="1 12">
        <name>FAD</name>
        <dbReference type="ChEBI" id="CHEBI:57692"/>
    </cofactor>
</comment>
<evidence type="ECO:0000256" key="5">
    <source>
        <dbReference type="ARBA" id="ARBA00022630"/>
    </source>
</evidence>
<sequence length="284" mass="31696">MIKDLFFQKQTLSFEVFPPKKDDEFTNAQNVLHQLSELQPDFISVTYGAGGSRSKRTVELASFIQNSLHIPAVAHMTCVGSSKEDILTVTDDMKQAGLSHVLALRGDRPTWMDDAQFENRAFAHASDLTRFLKEHTDLEVAGACYPEKHFEAESLDSDITYLKEKQEAGAAFFITQLFFENDSFYRFLEKKNHAGITLPVCAGIMPITSAKQLGTTVTLSGSSVPKELADIIATYGENPEDMRKAGIDYAIRQILDLKQHGADGIHIYSMNKPKTTRTIVEAIR</sequence>
<dbReference type="EC" id="1.5.1.54" evidence="12"/>
<dbReference type="GO" id="GO:0009086">
    <property type="term" value="P:methionine biosynthetic process"/>
    <property type="evidence" value="ECO:0007669"/>
    <property type="project" value="UniProtKB-KW"/>
</dbReference>
<dbReference type="GO" id="GO:0035999">
    <property type="term" value="P:tetrahydrofolate interconversion"/>
    <property type="evidence" value="ECO:0007669"/>
    <property type="project" value="TreeGrafter"/>
</dbReference>
<dbReference type="CDD" id="cd00537">
    <property type="entry name" value="MTHFR"/>
    <property type="match status" value="1"/>
</dbReference>
<evidence type="ECO:0000256" key="8">
    <source>
        <dbReference type="ARBA" id="ARBA00023027"/>
    </source>
</evidence>
<dbReference type="RefSeq" id="WP_308727722.1">
    <property type="nucleotide sequence ID" value="NZ_JAJEQF010000004.1"/>
</dbReference>
<dbReference type="InterPro" id="IPR003171">
    <property type="entry name" value="Mehydrof_redctse-like"/>
</dbReference>
<evidence type="ECO:0000256" key="7">
    <source>
        <dbReference type="ARBA" id="ARBA00023002"/>
    </source>
</evidence>
<comment type="similarity">
    <text evidence="3 12">Belongs to the methylenetetrahydrofolate reductase family.</text>
</comment>
<evidence type="ECO:0000256" key="3">
    <source>
        <dbReference type="ARBA" id="ARBA00006743"/>
    </source>
</evidence>
<evidence type="ECO:0000313" key="13">
    <source>
        <dbReference type="EMBL" id="MCC2166648.1"/>
    </source>
</evidence>
<evidence type="ECO:0000256" key="11">
    <source>
        <dbReference type="ARBA" id="ARBA00048628"/>
    </source>
</evidence>
<keyword evidence="4" id="KW-0028">Amino-acid biosynthesis</keyword>
<comment type="caution">
    <text evidence="13">The sequence shown here is derived from an EMBL/GenBank/DDBJ whole genome shotgun (WGS) entry which is preliminary data.</text>
</comment>
<evidence type="ECO:0000256" key="12">
    <source>
        <dbReference type="RuleBase" id="RU003862"/>
    </source>
</evidence>
<evidence type="ECO:0000256" key="1">
    <source>
        <dbReference type="ARBA" id="ARBA00001974"/>
    </source>
</evidence>
<dbReference type="PANTHER" id="PTHR45754">
    <property type="entry name" value="METHYLENETETRAHYDROFOLATE REDUCTASE"/>
    <property type="match status" value="1"/>
</dbReference>
<keyword evidence="8" id="KW-0520">NAD</keyword>
<dbReference type="GO" id="GO:0005829">
    <property type="term" value="C:cytosol"/>
    <property type="evidence" value="ECO:0007669"/>
    <property type="project" value="InterPro"/>
</dbReference>
<keyword evidence="14" id="KW-1185">Reference proteome</keyword>
<proteinExistence type="inferred from homology"/>
<dbReference type="AlphaFoldDB" id="A0AAE3ARU0"/>
<keyword evidence="7 12" id="KW-0560">Oxidoreductase</keyword>
<dbReference type="Gene3D" id="3.20.20.220">
    <property type="match status" value="1"/>
</dbReference>
<reference evidence="13 14" key="1">
    <citation type="submission" date="2021-10" db="EMBL/GenBank/DDBJ databases">
        <title>Anaerobic single-cell dispensing facilitates the cultivation of human gut bacteria.</title>
        <authorList>
            <person name="Afrizal A."/>
        </authorList>
    </citation>
    <scope>NUCLEOTIDE SEQUENCE [LARGE SCALE GENOMIC DNA]</scope>
    <source>
        <strain evidence="13 14">CLA-AA-H244</strain>
    </source>
</reference>